<evidence type="ECO:0000313" key="4">
    <source>
        <dbReference type="Proteomes" id="UP000199228"/>
    </source>
</evidence>
<keyword evidence="2" id="KW-0812">Transmembrane</keyword>
<keyword evidence="4" id="KW-1185">Reference proteome</keyword>
<evidence type="ECO:0000256" key="1">
    <source>
        <dbReference type="SAM" id="MobiDB-lite"/>
    </source>
</evidence>
<dbReference type="EMBL" id="FMXR01000015">
    <property type="protein sequence ID" value="SDB27521.1"/>
    <property type="molecule type" value="Genomic_DNA"/>
</dbReference>
<keyword evidence="2" id="KW-1133">Transmembrane helix</keyword>
<organism evidence="3 4">
    <name type="scientific">Eubacterium oxidoreducens</name>
    <dbReference type="NCBI Taxonomy" id="1732"/>
    <lineage>
        <taxon>Bacteria</taxon>
        <taxon>Bacillati</taxon>
        <taxon>Bacillota</taxon>
        <taxon>Clostridia</taxon>
        <taxon>Eubacteriales</taxon>
        <taxon>Eubacteriaceae</taxon>
        <taxon>Eubacterium</taxon>
    </lineage>
</organism>
<dbReference type="Proteomes" id="UP000199228">
    <property type="component" value="Unassembled WGS sequence"/>
</dbReference>
<dbReference type="STRING" id="1732.SAMN02910417_02038"/>
<sequence length="573" mass="61909">MGWLMGKLVTWLLQTLVELFGFFFDIMDSQLGFDNEAFINALSAYSTSGDEMDIYTLLLDDVFKPLGVALITASLGYHLYISMFSKNDNEVDKPFELLVRAGIGFALIFLIQDILEYVTNFGDDLLTAISDKLFSTVSTTGLGTGSGNASESFSIVDLSKSDDITTTWSELANGITLAISGVAVSIIMIAIFLVMAIRMFKLFYAYAVRYVQYHALVWFSPIAMSAFASVRTKDITKQYLRAILSGAFSLFLTTIYVKIFLIALGNAMVFETTDNPYISYAVKVFIACAIYEGGKEIDEFLSKIGLTNTVNRLDNGIGVGAGLSMMASGVKKLTGKSVEGQNGYIGRAVQGAKLTGKAMKAGKEAIKTGISKLKSGKPEGRGEKFAGKSLKNDGKGTETQMGKMEKANMLKDANANAKNGVGVNAHPSKNKSQMAENMRNLANAAQVGGQKKGSPLNGVTGLSPIGTTLNDDGQEVMAFVGEDANGYPELFEATKVGADYQAQEGEYVQSMTTSNVDGTESTTNYCFKKAGKEVRNARYSDGYGGTYSAKDMKFNESGYAYPPNSKYNSKDMK</sequence>
<feature type="transmembrane region" description="Helical" evidence="2">
    <location>
        <begin position="66"/>
        <end position="85"/>
    </location>
</feature>
<protein>
    <recommendedName>
        <fullName evidence="5">TrbL/VirB6 plasmid conjugal transfer protein</fullName>
    </recommendedName>
</protein>
<evidence type="ECO:0008006" key="5">
    <source>
        <dbReference type="Google" id="ProtNLM"/>
    </source>
</evidence>
<feature type="region of interest" description="Disordered" evidence="1">
    <location>
        <begin position="554"/>
        <end position="573"/>
    </location>
</feature>
<dbReference type="AlphaFoldDB" id="A0A1G6C3T8"/>
<evidence type="ECO:0000313" key="3">
    <source>
        <dbReference type="EMBL" id="SDB27521.1"/>
    </source>
</evidence>
<dbReference type="RefSeq" id="WP_090174257.1">
    <property type="nucleotide sequence ID" value="NZ_FMXR01000015.1"/>
</dbReference>
<feature type="transmembrane region" description="Helical" evidence="2">
    <location>
        <begin position="175"/>
        <end position="198"/>
    </location>
</feature>
<evidence type="ECO:0000256" key="2">
    <source>
        <dbReference type="SAM" id="Phobius"/>
    </source>
</evidence>
<feature type="compositionally biased region" description="Basic and acidic residues" evidence="1">
    <location>
        <begin position="376"/>
        <end position="396"/>
    </location>
</feature>
<feature type="transmembrane region" description="Helical" evidence="2">
    <location>
        <begin position="242"/>
        <end position="264"/>
    </location>
</feature>
<proteinExistence type="predicted"/>
<gene>
    <name evidence="3" type="ORF">SAMN02910417_02038</name>
</gene>
<accession>A0A1G6C3T8</accession>
<feature type="transmembrane region" description="Helical" evidence="2">
    <location>
        <begin position="97"/>
        <end position="115"/>
    </location>
</feature>
<reference evidence="3 4" key="1">
    <citation type="submission" date="2016-10" db="EMBL/GenBank/DDBJ databases">
        <authorList>
            <person name="de Groot N.N."/>
        </authorList>
    </citation>
    <scope>NUCLEOTIDE SEQUENCE [LARGE SCALE GENOMIC DNA]</scope>
    <source>
        <strain evidence="3 4">DSM 3217</strain>
    </source>
</reference>
<keyword evidence="2" id="KW-0472">Membrane</keyword>
<name>A0A1G6C3T8_EUBOX</name>
<feature type="transmembrane region" description="Helical" evidence="2">
    <location>
        <begin position="210"/>
        <end position="230"/>
    </location>
</feature>
<feature type="region of interest" description="Disordered" evidence="1">
    <location>
        <begin position="373"/>
        <end position="398"/>
    </location>
</feature>